<name>A0A832ZW78_CALS0</name>
<dbReference type="Proteomes" id="UP000608579">
    <property type="component" value="Unassembled WGS sequence"/>
</dbReference>
<dbReference type="Pfam" id="PF09910">
    <property type="entry name" value="DUF2139"/>
    <property type="match status" value="1"/>
</dbReference>
<evidence type="ECO:0000313" key="2">
    <source>
        <dbReference type="Proteomes" id="UP000608579"/>
    </source>
</evidence>
<organism evidence="1 2">
    <name type="scientific">Caldiarchaeum subterraneum</name>
    <dbReference type="NCBI Taxonomy" id="311458"/>
    <lineage>
        <taxon>Archaea</taxon>
        <taxon>Nitrososphaerota</taxon>
        <taxon>Candidatus Caldarchaeales</taxon>
        <taxon>Candidatus Caldarchaeaceae</taxon>
        <taxon>Candidatus Caldarchaeum</taxon>
    </lineage>
</organism>
<dbReference type="AlphaFoldDB" id="A0A832ZW78"/>
<dbReference type="SUPFAM" id="SSF50998">
    <property type="entry name" value="Quinoprotein alcohol dehydrogenase-like"/>
    <property type="match status" value="1"/>
</dbReference>
<reference evidence="1" key="1">
    <citation type="journal article" date="2020" name="ISME J.">
        <title>Gammaproteobacteria mediating utilization of methyl-, sulfur- and petroleum organic compounds in deep ocean hydrothermal plumes.</title>
        <authorList>
            <person name="Zhou Z."/>
            <person name="Liu Y."/>
            <person name="Pan J."/>
            <person name="Cron B.R."/>
            <person name="Toner B.M."/>
            <person name="Anantharaman K."/>
            <person name="Breier J.A."/>
            <person name="Dick G.J."/>
            <person name="Li M."/>
        </authorList>
    </citation>
    <scope>NUCLEOTIDE SEQUENCE</scope>
    <source>
        <strain evidence="1">SZUA-1515</strain>
    </source>
</reference>
<gene>
    <name evidence="1" type="ORF">EYH45_05535</name>
</gene>
<proteinExistence type="predicted"/>
<dbReference type="EMBL" id="DQVM01000108">
    <property type="protein sequence ID" value="HIQ30009.1"/>
    <property type="molecule type" value="Genomic_DNA"/>
</dbReference>
<dbReference type="InterPro" id="IPR011047">
    <property type="entry name" value="Quinoprotein_ADH-like_sf"/>
</dbReference>
<sequence length="482" mass="53361">MNPLDIPYMGPYYPSYAPEWSSGGIYGLHYHKGALLYTVAFDALTIIYHKGRVKEYRYELIGEPPRSGGDTYGAAAGVDDTLFFGGWVHAPAHYDVAKRKITFHHKYSHLHRIDLRDMEVSLMYKDGPGLEDSWSAEVSDILYNPVEDSLILFRGDGHFGHGVYTLDREGRRVVRLSSTPVLRGTFFLDQLIAGVFCPPGFTVPAPSLQIFDMENKEARITRYDTVASADGSPPEGKSIVALSPLRNKLYAFVDDGIFVGDPTGTYNWNPDSVFIRLFATGEGVARYSLCRRVKAVNFGGGLLVPVTKSDIENSPTPAASASGILLFIDDSYTKIIHASGRITGLAATPDSILLATASSENTQTSTRIDYCFKQILKLPHDIINRNPPPISLTVAKQIVNNEQLGGIPLTGYLKKRAVITLSSDNRMIIREYDLSTPQDGADTERYMLKKGRNEISLDGFGRIVSFKFEKNDKTGSLYLYLA</sequence>
<comment type="caution">
    <text evidence="1">The sequence shown here is derived from an EMBL/GenBank/DDBJ whole genome shotgun (WGS) entry which is preliminary data.</text>
</comment>
<accession>A0A832ZW78</accession>
<evidence type="ECO:0000313" key="1">
    <source>
        <dbReference type="EMBL" id="HIQ30009.1"/>
    </source>
</evidence>
<protein>
    <submittedName>
        <fullName evidence="1">DUF2139 domain-containing protein</fullName>
    </submittedName>
</protein>
<dbReference type="InterPro" id="IPR016675">
    <property type="entry name" value="UCP016666"/>
</dbReference>